<dbReference type="EMBL" id="RBNJ01001209">
    <property type="protein sequence ID" value="RUS33434.1"/>
    <property type="molecule type" value="Genomic_DNA"/>
</dbReference>
<protein>
    <recommendedName>
        <fullName evidence="4">F-box domain-containing protein</fullName>
    </recommendedName>
</protein>
<organism evidence="2 3">
    <name type="scientific">Jimgerdemannia flammicorona</name>
    <dbReference type="NCBI Taxonomy" id="994334"/>
    <lineage>
        <taxon>Eukaryota</taxon>
        <taxon>Fungi</taxon>
        <taxon>Fungi incertae sedis</taxon>
        <taxon>Mucoromycota</taxon>
        <taxon>Mucoromycotina</taxon>
        <taxon>Endogonomycetes</taxon>
        <taxon>Endogonales</taxon>
        <taxon>Endogonaceae</taxon>
        <taxon>Jimgerdemannia</taxon>
    </lineage>
</organism>
<reference evidence="2 3" key="1">
    <citation type="journal article" date="2018" name="New Phytol.">
        <title>Phylogenomics of Endogonaceae and evolution of mycorrhizas within Mucoromycota.</title>
        <authorList>
            <person name="Chang Y."/>
            <person name="Desiro A."/>
            <person name="Na H."/>
            <person name="Sandor L."/>
            <person name="Lipzen A."/>
            <person name="Clum A."/>
            <person name="Barry K."/>
            <person name="Grigoriev I.V."/>
            <person name="Martin F.M."/>
            <person name="Stajich J.E."/>
            <person name="Smith M.E."/>
            <person name="Bonito G."/>
            <person name="Spatafora J.W."/>
        </authorList>
    </citation>
    <scope>NUCLEOTIDE SEQUENCE [LARGE SCALE GENOMIC DNA]</scope>
    <source>
        <strain evidence="2 3">AD002</strain>
    </source>
</reference>
<keyword evidence="3" id="KW-1185">Reference proteome</keyword>
<evidence type="ECO:0000313" key="2">
    <source>
        <dbReference type="EMBL" id="RUS33434.1"/>
    </source>
</evidence>
<feature type="region of interest" description="Disordered" evidence="1">
    <location>
        <begin position="1"/>
        <end position="31"/>
    </location>
</feature>
<sequence length="445" mass="50393">MQHQDPPAITDTEACKPTDPPPPNQLRTAPPRHPFLLPELADLFCAHASDSDFYHLALTCKTLFPPAARFLWHTLTITTEQTAQLLARTLSQPAATTTLDYHDLVHAFDCRLILPEYQPLCVSLFSPFRFPHLVRIRLLISNVPLKSFTPLFQASRNSLTELVHSFPVTEDFAELLLTIPRDRLKTYCAPYRGYPDTTIDLIKQHSRSLRSVELSWAYDTIMLALARCDGLEEIRFNAQYGKWASHAQSLTAFCGSRAVASLVRLYVRDWWDLSDGHVELLAQRFFSQPYIHYHPTHLQQITTHCRHLRELRISTTPLHIDTALHPLLDASSRTTTLETLVLATSHLSPSFARRFLLEMPRLRELGPGPGWDEDALEGLAMERFILHPFSTILTEVITTVVTADHPVPLKPFLRSFSSPSPAILPHDHVGGRRVGPSGYESFAHT</sequence>
<gene>
    <name evidence="2" type="ORF">BC938DRAFT_471701</name>
</gene>
<proteinExistence type="predicted"/>
<dbReference type="Proteomes" id="UP000274822">
    <property type="component" value="Unassembled WGS sequence"/>
</dbReference>
<dbReference type="SUPFAM" id="SSF52047">
    <property type="entry name" value="RNI-like"/>
    <property type="match status" value="1"/>
</dbReference>
<dbReference type="InterPro" id="IPR032675">
    <property type="entry name" value="LRR_dom_sf"/>
</dbReference>
<comment type="caution">
    <text evidence="2">The sequence shown here is derived from an EMBL/GenBank/DDBJ whole genome shotgun (WGS) entry which is preliminary data.</text>
</comment>
<evidence type="ECO:0008006" key="4">
    <source>
        <dbReference type="Google" id="ProtNLM"/>
    </source>
</evidence>
<dbReference type="Gene3D" id="3.80.10.10">
    <property type="entry name" value="Ribonuclease Inhibitor"/>
    <property type="match status" value="1"/>
</dbReference>
<accession>A0A433QUH3</accession>
<name>A0A433QUH3_9FUNG</name>
<evidence type="ECO:0000256" key="1">
    <source>
        <dbReference type="SAM" id="MobiDB-lite"/>
    </source>
</evidence>
<dbReference type="AlphaFoldDB" id="A0A433QUH3"/>
<evidence type="ECO:0000313" key="3">
    <source>
        <dbReference type="Proteomes" id="UP000274822"/>
    </source>
</evidence>